<feature type="domain" description="Peptidase S1" evidence="9">
    <location>
        <begin position="913"/>
        <end position="1146"/>
    </location>
</feature>
<feature type="domain" description="Peptidase S1" evidence="9">
    <location>
        <begin position="617"/>
        <end position="850"/>
    </location>
</feature>
<dbReference type="GO" id="GO:0045087">
    <property type="term" value="P:innate immune response"/>
    <property type="evidence" value="ECO:0007669"/>
    <property type="project" value="UniProtKB-KW"/>
</dbReference>
<keyword evidence="4" id="KW-0732">Signal</keyword>
<dbReference type="GO" id="GO:0005576">
    <property type="term" value="C:extracellular region"/>
    <property type="evidence" value="ECO:0007669"/>
    <property type="project" value="UniProtKB-SubCell"/>
</dbReference>
<evidence type="ECO:0000256" key="5">
    <source>
        <dbReference type="ARBA" id="ARBA00022859"/>
    </source>
</evidence>
<dbReference type="InterPro" id="IPR051487">
    <property type="entry name" value="Ser/Thr_Proteases_Immune/Dev"/>
</dbReference>
<dbReference type="VEuPathDB" id="VectorBase:AALB20_037595"/>
<evidence type="ECO:0000256" key="8">
    <source>
        <dbReference type="ARBA" id="ARBA00024195"/>
    </source>
</evidence>
<dbReference type="CDD" id="cd00190">
    <property type="entry name" value="Tryp_SPc"/>
    <property type="match status" value="7"/>
</dbReference>
<dbReference type="GO" id="GO:0004252">
    <property type="term" value="F:serine-type endopeptidase activity"/>
    <property type="evidence" value="ECO:0007669"/>
    <property type="project" value="InterPro"/>
</dbReference>
<keyword evidence="7" id="KW-0325">Glycoprotein</keyword>
<dbReference type="EnsemblMetazoa" id="AALB004124-RA">
    <property type="protein sequence ID" value="AALB004124-PA"/>
    <property type="gene ID" value="AALB004124"/>
</dbReference>
<evidence type="ECO:0000256" key="1">
    <source>
        <dbReference type="ARBA" id="ARBA00004613"/>
    </source>
</evidence>
<dbReference type="InterPro" id="IPR009003">
    <property type="entry name" value="Peptidase_S1_PA"/>
</dbReference>
<dbReference type="VEuPathDB" id="VectorBase:AALB20_030056"/>
<evidence type="ECO:0000256" key="2">
    <source>
        <dbReference type="ARBA" id="ARBA00022525"/>
    </source>
</evidence>
<dbReference type="VEuPathDB" id="VectorBase:AALB20_033923"/>
<keyword evidence="5" id="KW-0391">Immunity</keyword>
<dbReference type="PANTHER" id="PTHR24256">
    <property type="entry name" value="TRYPTASE-RELATED"/>
    <property type="match status" value="1"/>
</dbReference>
<keyword evidence="2" id="KW-0964">Secreted</keyword>
<dbReference type="Gene3D" id="2.40.10.10">
    <property type="entry name" value="Trypsin-like serine proteases"/>
    <property type="match status" value="8"/>
</dbReference>
<dbReference type="VEuPathDB" id="VectorBase:AALB20_026110"/>
<dbReference type="STRING" id="7167.A0A182FC90"/>
<proteinExistence type="inferred from homology"/>
<dbReference type="PROSITE" id="PS50240">
    <property type="entry name" value="TRYPSIN_DOM"/>
    <property type="match status" value="7"/>
</dbReference>
<feature type="domain" description="Peptidase S1" evidence="9">
    <location>
        <begin position="1221"/>
        <end position="1454"/>
    </location>
</feature>
<feature type="domain" description="Peptidase S1" evidence="9">
    <location>
        <begin position="1509"/>
        <end position="1760"/>
    </location>
</feature>
<feature type="domain" description="Peptidase S1" evidence="9">
    <location>
        <begin position="311"/>
        <end position="548"/>
    </location>
</feature>
<dbReference type="InterPro" id="IPR043504">
    <property type="entry name" value="Peptidase_S1_PA_chymotrypsin"/>
</dbReference>
<evidence type="ECO:0000256" key="7">
    <source>
        <dbReference type="ARBA" id="ARBA00023180"/>
    </source>
</evidence>
<dbReference type="Pfam" id="PF00089">
    <property type="entry name" value="Trypsin"/>
    <property type="match status" value="7"/>
</dbReference>
<dbReference type="SMART" id="SM00020">
    <property type="entry name" value="Tryp_SPc"/>
    <property type="match status" value="7"/>
</dbReference>
<evidence type="ECO:0000313" key="10">
    <source>
        <dbReference type="EnsemblMetazoa" id="AALB004124-PA"/>
    </source>
</evidence>
<dbReference type="VEuPathDB" id="VectorBase:AALB20_037652"/>
<dbReference type="FunFam" id="2.40.10.10:FF:000068">
    <property type="entry name" value="transmembrane protease serine 2"/>
    <property type="match status" value="1"/>
</dbReference>
<evidence type="ECO:0000256" key="6">
    <source>
        <dbReference type="ARBA" id="ARBA00023157"/>
    </source>
</evidence>
<accession>A0A182FC90</accession>
<feature type="domain" description="Peptidase S1" evidence="9">
    <location>
        <begin position="32"/>
        <end position="265"/>
    </location>
</feature>
<evidence type="ECO:0000313" key="11">
    <source>
        <dbReference type="Proteomes" id="UP000069272"/>
    </source>
</evidence>
<evidence type="ECO:0000256" key="3">
    <source>
        <dbReference type="ARBA" id="ARBA00022588"/>
    </source>
</evidence>
<organism evidence="10 11">
    <name type="scientific">Anopheles albimanus</name>
    <name type="common">New world malaria mosquito</name>
    <dbReference type="NCBI Taxonomy" id="7167"/>
    <lineage>
        <taxon>Eukaryota</taxon>
        <taxon>Metazoa</taxon>
        <taxon>Ecdysozoa</taxon>
        <taxon>Arthropoda</taxon>
        <taxon>Hexapoda</taxon>
        <taxon>Insecta</taxon>
        <taxon>Pterygota</taxon>
        <taxon>Neoptera</taxon>
        <taxon>Endopterygota</taxon>
        <taxon>Diptera</taxon>
        <taxon>Nematocera</taxon>
        <taxon>Culicoidea</taxon>
        <taxon>Culicidae</taxon>
        <taxon>Anophelinae</taxon>
        <taxon>Anopheles</taxon>
    </lineage>
</organism>
<reference evidence="10" key="2">
    <citation type="submission" date="2022-08" db="UniProtKB">
        <authorList>
            <consortium name="EnsemblMetazoa"/>
        </authorList>
    </citation>
    <scope>IDENTIFICATION</scope>
    <source>
        <strain evidence="10">STECLA/ALBI9_A</strain>
    </source>
</reference>
<dbReference type="SUPFAM" id="SSF50494">
    <property type="entry name" value="Trypsin-like serine proteases"/>
    <property type="match status" value="7"/>
</dbReference>
<dbReference type="InterPro" id="IPR001254">
    <property type="entry name" value="Trypsin_dom"/>
</dbReference>
<comment type="similarity">
    <text evidence="8">Belongs to the peptidase S1 family. CLIP subfamily.</text>
</comment>
<evidence type="ECO:0000259" key="9">
    <source>
        <dbReference type="PROSITE" id="PS50240"/>
    </source>
</evidence>
<dbReference type="GO" id="GO:0006508">
    <property type="term" value="P:proteolysis"/>
    <property type="evidence" value="ECO:0007669"/>
    <property type="project" value="InterPro"/>
</dbReference>
<comment type="subcellular location">
    <subcellularLocation>
        <location evidence="1">Secreted</location>
    </subcellularLocation>
</comment>
<reference evidence="10 11" key="1">
    <citation type="journal article" date="2017" name="G3 (Bethesda)">
        <title>The Physical Genome Mapping of Anopheles albimanus Corrected Scaffold Misassemblies and Identified Interarm Rearrangements in Genus Anopheles.</title>
        <authorList>
            <person name="Artemov G.N."/>
            <person name="Peery A.N."/>
            <person name="Jiang X."/>
            <person name="Tu Z."/>
            <person name="Stegniy V.N."/>
            <person name="Sharakhova M.V."/>
            <person name="Sharakhov I.V."/>
        </authorList>
    </citation>
    <scope>NUCLEOTIDE SEQUENCE [LARGE SCALE GENOMIC DNA]</scope>
    <source>
        <strain evidence="10 11">ALBI9_A</strain>
    </source>
</reference>
<dbReference type="VEuPathDB" id="VectorBase:AALB004124"/>
<evidence type="ECO:0000256" key="4">
    <source>
        <dbReference type="ARBA" id="ARBA00022729"/>
    </source>
</evidence>
<protein>
    <recommendedName>
        <fullName evidence="9">Peptidase S1 domain-containing protein</fullName>
    </recommendedName>
</protein>
<dbReference type="InterPro" id="IPR001314">
    <property type="entry name" value="Peptidase_S1A"/>
</dbReference>
<name>A0A182FC90_ANOAL</name>
<keyword evidence="6" id="KW-1015">Disulfide bond</keyword>
<dbReference type="PRINTS" id="PR00722">
    <property type="entry name" value="CHYMOTRYPSIN"/>
</dbReference>
<sequence length="2020" mass="217755">MKKHLVLAVVLCAVVTLASVVLAIDGQPGSRIAGGDPADPRAVPFIVGILISGSNRHSFCAGILISETHVLTTASCVSDRPTMTILLGASDMTRIQQFIGVSSVLIHPNYSSLLNRDDIAIVTMERPTPLNEYIQLANLPRWSHVGNSFNGFGTTISGWGNTGNRDNEPVPIPTLQSIRTPVVTNLVCGLSHNFIRDEHICTSGDNGGPCDGDDGGPVTITEAGQPIVIGMHSFHYSGLFGCDRGRSAVHVRLSSYLSWIGANSDAIINTTNMSSSYGVIVLLFAAFVGCSLIVNTLAVGDDGSVRAASRIGNGQVASPTQFPFMAGILISGTNERSFCGAALISRRFVLTAAACVVGSNTFTVLLGATDMTRIDQIIPVLNIPSHIIVHPGYSALLNRDDIALLQLSREADLTATVQVANLPRRYHTAFTFNDWPATVAGWGNTGNRDNEPIPLQQLLFAVGPVVSNFICGISHSFIRDGNICSSTDNGGPCNGDEGGPVFVTEGGETFIIGVHSFHYDGLFGCDRSRSSVHTRVTEYLDWIQANIAVARSNEKVTMKLSTVLLLAAVVLGAAYSVPVDPRTIDWSAVRTLHQTDAVRAQHGLKPLTDDEVRSSRISEGQMASATQFPWAVGVLISGTSSHSFCSGVLISRRHVLTAAVCISGSNTLTILLGASDMTRVEEFIGVSNILSHPNYSSFFNRDDIAILTLDREAPVRDTIRPVDLPRWSDVGNSFNNWAATTAGWGNTGRRENEPIPIPNLHFAVDSVNSNFVCGLSHTFIRDTHVCTSTDNGGPCNGDEGGPVTVTEGGRTFLIGIHSFHFTGLFGCDRGRSAVHTRITEYLGWIQQNSDVTIHMRTLLLLATVLLPVTVYSLAVDPRTIDWSAVRTLDQTDAVRAAQGLPPLTDDEVRSSRIADGQIASPTQFPWAAGVLISGTSSHSFCSGVLISRRYVLTAAVCISGSNTLTVLLGASDMTRVEEFIGVSNILSHPNYSSFFNRDDIAILTLDREAPVRDTIRPVDLPRLSQVGNSFNDWAATTAGWGNTGRRENEPIPIQNLHFAVDSVASNFRCGLSHTFIRDTHICTMTNNGGACNGDEGGPVTVTESGRTFLVGIHSFHFSGLFGCDRGRPSVHTRITEYLGWIQQNTDIFTMKSLSVIVLLAIACAAAHAAITRLEDINWAEVRPVQESPLFKANRAANGVAQLLAKLDKVQAQPPPVRSSRINNGVVVGPTDVPYIVGVLVSVESGTYFCGGVLVSRTHVLTSGTCVEGQSSITVLLGASDISRAQDFVLVSHVRVHPDFSSFFQSNDLAILTLSRAPRFSDQIQIARLPRRSQVGESFNNVWTTISGWGETASNTGEALPMQELRSVRSQVISNFSCTISFPLYLRSSNVCTSSDGGAPCVGDEGGPVTIVEEDGGSTVIAIHSYTYSRGCTRSWPAVHTRVTDYLNWIEIYTGANIRAKMSKYSVVLLLVVTAIAATISGEIRSVHDVDWSRVQRYYDRNLDLPERRINNGVIATPSDVPWAVALLISLTSGTNFCGGALISPTHVLTAASCVNGQSPSAITAMLGASTIATTSDFVPVAHVRVHPDYSSFLERDDIAILTLSRQPRWNDQIQIINLPRRMYIGHSFNNYITTISGWGETGTNTGEPLPMPNLRFIRSPVITNLSCELSFLLTNIRSTHICTSTDGGAPCIGDQGAPVTVTENGETFLIGIHVFTASRCERGRPAVHVRLTDKQPEIASMRCIPYLFIMASKWIKLVLPAVLLCSLPCLTTGSPLAEEPQRRILNGVEAGPTDIPFAVGVLVTFPSRTYFCGGTLISPRHILSSAGCVDGYRTITVMLGAYDMTLVQDFITVSSVVIHPDYSSFFESNDLSILTLSRPARLTERVQVAPLPNRLYVGHSFNNYEATIAGWGQTGSNTGEPVPVRRLLYFRTRVITNTSCLVSFPLYLRSSNVCTSTDTGAACVGDEGGPVTVTENGQTFLIGVHSYSFSLGCQRGWPSVHTRVTDYLDWIASNSEAVVL</sequence>
<keyword evidence="3" id="KW-0399">Innate immunity</keyword>
<keyword evidence="11" id="KW-1185">Reference proteome</keyword>
<feature type="domain" description="Peptidase S1" evidence="9">
    <location>
        <begin position="1784"/>
        <end position="2016"/>
    </location>
</feature>
<dbReference type="Proteomes" id="UP000069272">
    <property type="component" value="Chromosome 3L"/>
</dbReference>
<dbReference type="VEuPathDB" id="VectorBase:AALB20_028076"/>